<feature type="domain" description="ABC1 atypical kinase-like" evidence="1">
    <location>
        <begin position="48"/>
        <end position="142"/>
    </location>
</feature>
<dbReference type="InterPro" id="IPR011009">
    <property type="entry name" value="Kinase-like_dom_sf"/>
</dbReference>
<name>A0A0U5B4G6_9BACL</name>
<dbReference type="EC" id="2.7.11.1" evidence="2"/>
<proteinExistence type="predicted"/>
<gene>
    <name evidence="2" type="primary">spkD</name>
    <name evidence="2" type="ORF">CB4_02477</name>
</gene>
<sequence length="187" mass="21662">MEDFKDIVTKNNGTVSVQHLKGYRQIGQGGDGTIYQLTSERCVKIFYEEETQQRELEALQVGQLSSVIPRLYEYGSNYIVMEYVNGTSLKKIAKKERQLSESIVRKILFMLEEMKRVGFARHDTEVRHILFNEQGEIKVIDHKRALTSARTVPTKLVAGLKKMGVLKEFLEHVNKLCPSLYEEWKHI</sequence>
<dbReference type="AlphaFoldDB" id="A0A0U5B4G6"/>
<protein>
    <submittedName>
        <fullName evidence="2">Serine/threonine-protein kinase D</fullName>
        <ecNumber evidence="2">2.7.11.1</ecNumber>
    </submittedName>
</protein>
<reference evidence="2 3" key="1">
    <citation type="submission" date="2015-12" db="EMBL/GenBank/DDBJ databases">
        <title>Genome sequence of Aneurinibacillus soli.</title>
        <authorList>
            <person name="Lee J.S."/>
            <person name="Lee K.C."/>
            <person name="Kim K.K."/>
            <person name="Lee B.W."/>
        </authorList>
    </citation>
    <scope>NUCLEOTIDE SEQUENCE [LARGE SCALE GENOMIC DNA]</scope>
    <source>
        <strain evidence="2 3">CB4</strain>
    </source>
</reference>
<keyword evidence="2" id="KW-0808">Transferase</keyword>
<dbReference type="SUPFAM" id="SSF56112">
    <property type="entry name" value="Protein kinase-like (PK-like)"/>
    <property type="match status" value="1"/>
</dbReference>
<organism evidence="2 3">
    <name type="scientific">Aneurinibacillus soli</name>
    <dbReference type="NCBI Taxonomy" id="1500254"/>
    <lineage>
        <taxon>Bacteria</taxon>
        <taxon>Bacillati</taxon>
        <taxon>Bacillota</taxon>
        <taxon>Bacilli</taxon>
        <taxon>Bacillales</taxon>
        <taxon>Paenibacillaceae</taxon>
        <taxon>Aneurinibacillus group</taxon>
        <taxon>Aneurinibacillus</taxon>
    </lineage>
</organism>
<accession>A0A0U5B4G6</accession>
<evidence type="ECO:0000259" key="1">
    <source>
        <dbReference type="Pfam" id="PF03109"/>
    </source>
</evidence>
<dbReference type="OrthoDB" id="820708at2"/>
<dbReference type="KEGG" id="asoc:CB4_02477"/>
<keyword evidence="3" id="KW-1185">Reference proteome</keyword>
<evidence type="ECO:0000313" key="3">
    <source>
        <dbReference type="Proteomes" id="UP000217696"/>
    </source>
</evidence>
<dbReference type="InterPro" id="IPR004147">
    <property type="entry name" value="ABC1_dom"/>
</dbReference>
<dbReference type="RefSeq" id="WP_096466069.1">
    <property type="nucleotide sequence ID" value="NZ_AP017312.1"/>
</dbReference>
<dbReference type="Gene3D" id="1.10.510.10">
    <property type="entry name" value="Transferase(Phosphotransferase) domain 1"/>
    <property type="match status" value="1"/>
</dbReference>
<dbReference type="Pfam" id="PF03109">
    <property type="entry name" value="ABC1"/>
    <property type="match status" value="1"/>
</dbReference>
<dbReference type="EMBL" id="AP017312">
    <property type="protein sequence ID" value="BAU28303.1"/>
    <property type="molecule type" value="Genomic_DNA"/>
</dbReference>
<dbReference type="Proteomes" id="UP000217696">
    <property type="component" value="Chromosome"/>
</dbReference>
<dbReference type="GO" id="GO:0004674">
    <property type="term" value="F:protein serine/threonine kinase activity"/>
    <property type="evidence" value="ECO:0007669"/>
    <property type="project" value="UniProtKB-EC"/>
</dbReference>
<keyword evidence="2" id="KW-0418">Kinase</keyword>
<evidence type="ECO:0000313" key="2">
    <source>
        <dbReference type="EMBL" id="BAU28303.1"/>
    </source>
</evidence>